<evidence type="ECO:0000313" key="4">
    <source>
        <dbReference type="Proteomes" id="UP000002499"/>
    </source>
</evidence>
<dbReference type="OMA" id="CLYHSSE"/>
<proteinExistence type="predicted"/>
<name>E9EHG4_METAQ</name>
<gene>
    <name evidence="3" type="ORF">MAC_09312</name>
</gene>
<dbReference type="AlphaFoldDB" id="E9EHG4"/>
<dbReference type="GeneID" id="19253623"/>
<organism evidence="4">
    <name type="scientific">Metarhizium acridum (strain CQMa 102)</name>
    <dbReference type="NCBI Taxonomy" id="655827"/>
    <lineage>
        <taxon>Eukaryota</taxon>
        <taxon>Fungi</taxon>
        <taxon>Dikarya</taxon>
        <taxon>Ascomycota</taxon>
        <taxon>Pezizomycotina</taxon>
        <taxon>Sordariomycetes</taxon>
        <taxon>Hypocreomycetidae</taxon>
        <taxon>Hypocreales</taxon>
        <taxon>Clavicipitaceae</taxon>
        <taxon>Metarhizium</taxon>
    </lineage>
</organism>
<dbReference type="eggNOG" id="ENOG502SVVP">
    <property type="taxonomic scope" value="Eukaryota"/>
</dbReference>
<reference evidence="3 4" key="1">
    <citation type="journal article" date="2011" name="PLoS Genet.">
        <title>Genome sequencing and comparative transcriptomics of the model entomopathogenic fungi Metarhizium anisopliae and M. acridum.</title>
        <authorList>
            <person name="Gao Q."/>
            <person name="Jin K."/>
            <person name="Ying S.H."/>
            <person name="Zhang Y."/>
            <person name="Xiao G."/>
            <person name="Shang Y."/>
            <person name="Duan Z."/>
            <person name="Hu X."/>
            <person name="Xie X.Q."/>
            <person name="Zhou G."/>
            <person name="Peng G."/>
            <person name="Luo Z."/>
            <person name="Huang W."/>
            <person name="Wang B."/>
            <person name="Fang W."/>
            <person name="Wang S."/>
            <person name="Zhong Y."/>
            <person name="Ma L.J."/>
            <person name="St Leger R.J."/>
            <person name="Zhao G.P."/>
            <person name="Pei Y."/>
            <person name="Feng M.G."/>
            <person name="Xia Y."/>
            <person name="Wang C."/>
        </authorList>
    </citation>
    <scope>NUCLEOTIDE SEQUENCE [LARGE SCALE GENOMIC DNA]</scope>
    <source>
        <strain evidence="3 4">CQMa 102</strain>
    </source>
</reference>
<dbReference type="STRING" id="655827.E9EHG4"/>
<accession>E9EHG4</accession>
<evidence type="ECO:0000313" key="3">
    <source>
        <dbReference type="EMBL" id="EFY84647.1"/>
    </source>
</evidence>
<dbReference type="PANTHER" id="PTHR37540">
    <property type="entry name" value="TRANSCRIPTION FACTOR (ACR-2), PUTATIVE-RELATED-RELATED"/>
    <property type="match status" value="1"/>
</dbReference>
<evidence type="ECO:0000256" key="2">
    <source>
        <dbReference type="SAM" id="MobiDB-lite"/>
    </source>
</evidence>
<dbReference type="KEGG" id="maw:19253623"/>
<dbReference type="PANTHER" id="PTHR37540:SF5">
    <property type="entry name" value="TRANSCRIPTION FACTOR DOMAIN-CONTAINING PROTEIN"/>
    <property type="match status" value="1"/>
</dbReference>
<keyword evidence="1" id="KW-0539">Nucleus</keyword>
<dbReference type="OrthoDB" id="4158087at2759"/>
<protein>
    <submittedName>
        <fullName evidence="3">Uncharacterized protein</fullName>
    </submittedName>
</protein>
<dbReference type="InterPro" id="IPR021858">
    <property type="entry name" value="Fun_TF"/>
</dbReference>
<keyword evidence="4" id="KW-1185">Reference proteome</keyword>
<dbReference type="Proteomes" id="UP000002499">
    <property type="component" value="Unassembled WGS sequence"/>
</dbReference>
<dbReference type="HOGENOM" id="CLU_490122_0_0_1"/>
<dbReference type="EMBL" id="GL698613">
    <property type="protein sequence ID" value="EFY84647.1"/>
    <property type="molecule type" value="Genomic_DNA"/>
</dbReference>
<feature type="region of interest" description="Disordered" evidence="2">
    <location>
        <begin position="1"/>
        <end position="27"/>
    </location>
</feature>
<dbReference type="InParanoid" id="E9EHG4"/>
<sequence length="512" mass="57193">MNRYHRLSRDIRAAKTTHRVPSPESPRQIVHEETLRIEKANCSVNATNDSMSNGFASFIIPRVPLPLKLGHVLENDELAEEFRLLEHSAVSVGYNTPNSPTVDLFSTIRFPFQLNERDEYLLFHYRAVFNYTNIPVNPKVEWLRFAITNDALLHVTLIISALHIALIRGKTFSVDAFRHHTKVTKVINNRLNNQALRDTDSTILAISCLALLEILNASPLAASAHIVALEQLINRRGGLVALGLDGIVRRKALWADLSSAIARHTEPRFPYSPNILATTLPSDSVQNTVDPLIANMCAEISSLQIDPSGTRGLSAIIHDLERLSLVIKSANRADITEMDSLKLSDCFYDVERRAYDLFQVDGVHLINTVRSGSNVLLDLPSALYTACCLAGIIYSYVGLREIPSRAGIFTPLLADLTHIIQNIDTLAACTAYPKLLFWVLNTGGIAAKGREERHQYVKFLADLCEKGMIPNGRRTGELARGLMHVTPMFLAECLDVWNEVEELLIMRHLCYS</sequence>
<evidence type="ECO:0000256" key="1">
    <source>
        <dbReference type="ARBA" id="ARBA00023242"/>
    </source>
</evidence>
<dbReference type="Pfam" id="PF11951">
    <property type="entry name" value="Fungal_trans_2"/>
    <property type="match status" value="1"/>
</dbReference>